<dbReference type="Gene3D" id="3.40.1190.20">
    <property type="match status" value="1"/>
</dbReference>
<reference evidence="7 8" key="1">
    <citation type="submission" date="2019-02" db="EMBL/GenBank/DDBJ databases">
        <title>Deep-cultivation of Planctomycetes and their phenomic and genomic characterization uncovers novel biology.</title>
        <authorList>
            <person name="Wiegand S."/>
            <person name="Jogler M."/>
            <person name="Boedeker C."/>
            <person name="Pinto D."/>
            <person name="Vollmers J."/>
            <person name="Rivas-Marin E."/>
            <person name="Kohn T."/>
            <person name="Peeters S.H."/>
            <person name="Heuer A."/>
            <person name="Rast P."/>
            <person name="Oberbeckmann S."/>
            <person name="Bunk B."/>
            <person name="Jeske O."/>
            <person name="Meyerdierks A."/>
            <person name="Storesund J.E."/>
            <person name="Kallscheuer N."/>
            <person name="Luecker S."/>
            <person name="Lage O.M."/>
            <person name="Pohl T."/>
            <person name="Merkel B.J."/>
            <person name="Hornburger P."/>
            <person name="Mueller R.-W."/>
            <person name="Bruemmer F."/>
            <person name="Labrenz M."/>
            <person name="Spormann A.M."/>
            <person name="Op Den Camp H."/>
            <person name="Overmann J."/>
            <person name="Amann R."/>
            <person name="Jetten M.S.M."/>
            <person name="Mascher T."/>
            <person name="Medema M.H."/>
            <person name="Devos D.P."/>
            <person name="Kaster A.-K."/>
            <person name="Ovreas L."/>
            <person name="Rohde M."/>
            <person name="Galperin M.Y."/>
            <person name="Jogler C."/>
        </authorList>
    </citation>
    <scope>NUCLEOTIDE SEQUENCE [LARGE SCALE GENOMIC DNA]</scope>
    <source>
        <strain evidence="7 8">CA85</strain>
    </source>
</reference>
<dbReference type="InterPro" id="IPR050306">
    <property type="entry name" value="PfkB_Carbo_kinase"/>
</dbReference>
<evidence type="ECO:0000256" key="4">
    <source>
        <dbReference type="ARBA" id="ARBA00022777"/>
    </source>
</evidence>
<gene>
    <name evidence="7" type="primary">iolC</name>
    <name evidence="7" type="ORF">CA85_15730</name>
</gene>
<dbReference type="EMBL" id="SJPK01000003">
    <property type="protein sequence ID" value="TWT73106.1"/>
    <property type="molecule type" value="Genomic_DNA"/>
</dbReference>
<dbReference type="SUPFAM" id="SSF53613">
    <property type="entry name" value="Ribokinase-like"/>
    <property type="match status" value="1"/>
</dbReference>
<feature type="domain" description="Carbohydrate kinase PfkB" evidence="6">
    <location>
        <begin position="24"/>
        <end position="85"/>
    </location>
</feature>
<dbReference type="CDD" id="cd01167">
    <property type="entry name" value="bac_FRK"/>
    <property type="match status" value="1"/>
</dbReference>
<keyword evidence="2 7" id="KW-0808">Transferase</keyword>
<comment type="caution">
    <text evidence="7">The sequence shown here is derived from an EMBL/GenBank/DDBJ whole genome shotgun (WGS) entry which is preliminary data.</text>
</comment>
<dbReference type="InterPro" id="IPR011611">
    <property type="entry name" value="PfkB_dom"/>
</dbReference>
<dbReference type="GO" id="GO:0005524">
    <property type="term" value="F:ATP binding"/>
    <property type="evidence" value="ECO:0007669"/>
    <property type="project" value="UniProtKB-KW"/>
</dbReference>
<keyword evidence="4 7" id="KW-0418">Kinase</keyword>
<keyword evidence="8" id="KW-1185">Reference proteome</keyword>
<dbReference type="Pfam" id="PF00294">
    <property type="entry name" value="PfkB"/>
    <property type="match status" value="2"/>
</dbReference>
<protein>
    <submittedName>
        <fullName evidence="7">5-dehydro-2-deoxygluconokinase</fullName>
        <ecNumber evidence="7">2.7.1.92</ecNumber>
    </submittedName>
</protein>
<dbReference type="PANTHER" id="PTHR43085">
    <property type="entry name" value="HEXOKINASE FAMILY MEMBER"/>
    <property type="match status" value="1"/>
</dbReference>
<evidence type="ECO:0000256" key="1">
    <source>
        <dbReference type="ARBA" id="ARBA00010688"/>
    </source>
</evidence>
<evidence type="ECO:0000313" key="7">
    <source>
        <dbReference type="EMBL" id="TWT73106.1"/>
    </source>
</evidence>
<evidence type="ECO:0000313" key="8">
    <source>
        <dbReference type="Proteomes" id="UP000318053"/>
    </source>
</evidence>
<evidence type="ECO:0000259" key="6">
    <source>
        <dbReference type="Pfam" id="PF00294"/>
    </source>
</evidence>
<evidence type="ECO:0000256" key="2">
    <source>
        <dbReference type="ARBA" id="ARBA00022679"/>
    </source>
</evidence>
<proteinExistence type="inferred from homology"/>
<sequence length="321" mass="34218">MSNKPTAIIVGEVLWDCFSPEDGGQRVLGGAPLNVAWNLAGLGLNPLFISAVGDDELGQEVLSRMTGFGMSTEGVAILPGVPTGRVNVSIVDGEPHYDIVKDVAWDQIPAPDALLSEAISDRLADCHRSGRPALFYHGSLACRDERSRNTIVGLCDAILNDPIDAHIFFDVNLRAPHYERSVLDQLRQSAAYLKMNLDELSELTDGIHGDAVEKTLAAGKKFEEDPGEVPLSGLLVTRGSEGALCYTPGCSEPLHVHTPEPEKMVDTVGAGDAFAAVVMHGIVTGRPFTNSLHDAVAFASKVCGLAGATCDTPEFYQLPSR</sequence>
<dbReference type="RefSeq" id="WP_146390679.1">
    <property type="nucleotide sequence ID" value="NZ_SJPK01000003.1"/>
</dbReference>
<evidence type="ECO:0000256" key="5">
    <source>
        <dbReference type="ARBA" id="ARBA00022840"/>
    </source>
</evidence>
<organism evidence="7 8">
    <name type="scientific">Allorhodopirellula solitaria</name>
    <dbReference type="NCBI Taxonomy" id="2527987"/>
    <lineage>
        <taxon>Bacteria</taxon>
        <taxon>Pseudomonadati</taxon>
        <taxon>Planctomycetota</taxon>
        <taxon>Planctomycetia</taxon>
        <taxon>Pirellulales</taxon>
        <taxon>Pirellulaceae</taxon>
        <taxon>Allorhodopirellula</taxon>
    </lineage>
</organism>
<keyword evidence="5" id="KW-0067">ATP-binding</keyword>
<dbReference type="AlphaFoldDB" id="A0A5C5YBM6"/>
<dbReference type="InterPro" id="IPR029056">
    <property type="entry name" value="Ribokinase-like"/>
</dbReference>
<keyword evidence="3" id="KW-0547">Nucleotide-binding</keyword>
<accession>A0A5C5YBM6</accession>
<evidence type="ECO:0000256" key="3">
    <source>
        <dbReference type="ARBA" id="ARBA00022741"/>
    </source>
</evidence>
<name>A0A5C5YBM6_9BACT</name>
<comment type="similarity">
    <text evidence="1">Belongs to the carbohydrate kinase PfkB family.</text>
</comment>
<dbReference type="GO" id="GO:0047590">
    <property type="term" value="F:5-dehydro-2-deoxygluconokinase activity"/>
    <property type="evidence" value="ECO:0007669"/>
    <property type="project" value="UniProtKB-EC"/>
</dbReference>
<dbReference type="EC" id="2.7.1.92" evidence="7"/>
<dbReference type="OrthoDB" id="9813569at2"/>
<dbReference type="PANTHER" id="PTHR43085:SF1">
    <property type="entry name" value="PSEUDOURIDINE KINASE-RELATED"/>
    <property type="match status" value="1"/>
</dbReference>
<dbReference type="Proteomes" id="UP000318053">
    <property type="component" value="Unassembled WGS sequence"/>
</dbReference>
<feature type="domain" description="Carbohydrate kinase PfkB" evidence="6">
    <location>
        <begin position="168"/>
        <end position="310"/>
    </location>
</feature>